<dbReference type="SMART" id="SM00360">
    <property type="entry name" value="RRM"/>
    <property type="match status" value="3"/>
</dbReference>
<dbReference type="GO" id="GO:0010629">
    <property type="term" value="P:negative regulation of gene expression"/>
    <property type="evidence" value="ECO:0007669"/>
    <property type="project" value="UniProtKB-ARBA"/>
</dbReference>
<dbReference type="Proteomes" id="UP000030697">
    <property type="component" value="Unassembled WGS sequence"/>
</dbReference>
<dbReference type="Pfam" id="PF00397">
    <property type="entry name" value="WW"/>
    <property type="match status" value="2"/>
</dbReference>
<evidence type="ECO:0000313" key="6">
    <source>
        <dbReference type="EMBL" id="EWC77064.1"/>
    </source>
</evidence>
<dbReference type="GO" id="GO:0009967">
    <property type="term" value="P:positive regulation of signal transduction"/>
    <property type="evidence" value="ECO:0007669"/>
    <property type="project" value="UniProtKB-ARBA"/>
</dbReference>
<dbReference type="PROSITE" id="PS50020">
    <property type="entry name" value="WW_DOMAIN_2"/>
    <property type="match status" value="2"/>
</dbReference>
<evidence type="ECO:0000256" key="2">
    <source>
        <dbReference type="ARBA" id="ARBA00022884"/>
    </source>
</evidence>
<organism evidence="6 7">
    <name type="scientific">Plasmodium falciparum UGT5.1</name>
    <dbReference type="NCBI Taxonomy" id="1237627"/>
    <lineage>
        <taxon>Eukaryota</taxon>
        <taxon>Sar</taxon>
        <taxon>Alveolata</taxon>
        <taxon>Apicomplexa</taxon>
        <taxon>Aconoidasida</taxon>
        <taxon>Haemosporida</taxon>
        <taxon>Plasmodiidae</taxon>
        <taxon>Plasmodium</taxon>
        <taxon>Plasmodium (Laverania)</taxon>
    </lineage>
</organism>
<evidence type="ECO:0000256" key="1">
    <source>
        <dbReference type="ARBA" id="ARBA00022737"/>
    </source>
</evidence>
<dbReference type="AlphaFoldDB" id="W7JQ76"/>
<dbReference type="InterPro" id="IPR036020">
    <property type="entry name" value="WW_dom_sf"/>
</dbReference>
<evidence type="ECO:0000256" key="3">
    <source>
        <dbReference type="PROSITE-ProRule" id="PRU00176"/>
    </source>
</evidence>
<dbReference type="PROSITE" id="PS01159">
    <property type="entry name" value="WW_DOMAIN_1"/>
    <property type="match status" value="2"/>
</dbReference>
<sequence length="424" mass="48368">RKRKLKLSNKEELKTEAAKYGTITQVYYVPATAQSPRGWAFITYEQRSEAYKAIEALDYKCIFPNSQRPLDVRFASYKYNNSNDAQGGNKNVWQKHVTTDGHPYYYNSVTGHSQWEKPKEMSATNFPGKGSAPSFGPPGANVFVFHLPSHWTDMELYQEELKTEAAKYGTITQVYYVPATAQSPRGWAFITYEQRSEAYKAIEALDYKCIFPNSQRPLDVRFASYKYNNSNDAQGGNKNVWQKHVTTDGHPYYYNSVTGHSQWEKPKEMSATNFPGKGSAPSFGPPGANVFVFHLPSHWTDMELYQHFQHFGYVVSARIQRDANGRNKGYGFVSFNNPESALNAIKGMHGFYVSGKHLKVQLKKGEEHYVQMNTPAQPQLTPAQPYSVQQPIIGNHHQPYMTHLMYGGMDSPNQMRYNTYSISR</sequence>
<dbReference type="SUPFAM" id="SSF51045">
    <property type="entry name" value="WW domain"/>
    <property type="match status" value="2"/>
</dbReference>
<protein>
    <recommendedName>
        <fullName evidence="8">RNA-binding protein</fullName>
    </recommendedName>
</protein>
<dbReference type="CDD" id="cd00201">
    <property type="entry name" value="WW"/>
    <property type="match status" value="2"/>
</dbReference>
<evidence type="ECO:0000313" key="7">
    <source>
        <dbReference type="Proteomes" id="UP000030697"/>
    </source>
</evidence>
<gene>
    <name evidence="6" type="ORF">C923_02286</name>
</gene>
<reference evidence="6 7" key="1">
    <citation type="submission" date="2013-02" db="EMBL/GenBank/DDBJ databases">
        <title>The Genome Sequence of Plasmodium falciparum UGT5.1.</title>
        <authorList>
            <consortium name="The Broad Institute Genome Sequencing Platform"/>
            <consortium name="The Broad Institute Genome Sequencing Center for Infectious Disease"/>
            <person name="Neafsey D."/>
            <person name="Cheeseman I."/>
            <person name="Volkman S."/>
            <person name="Adams J."/>
            <person name="Walker B."/>
            <person name="Young S.K."/>
            <person name="Zeng Q."/>
            <person name="Gargeya S."/>
            <person name="Fitzgerald M."/>
            <person name="Haas B."/>
            <person name="Abouelleil A."/>
            <person name="Alvarado L."/>
            <person name="Arachchi H.M."/>
            <person name="Berlin A.M."/>
            <person name="Chapman S.B."/>
            <person name="Dewar J."/>
            <person name="Goldberg J."/>
            <person name="Griggs A."/>
            <person name="Gujja S."/>
            <person name="Hansen M."/>
            <person name="Howarth C."/>
            <person name="Imamovic A."/>
            <person name="Larimer J."/>
            <person name="McCowan C."/>
            <person name="Murphy C."/>
            <person name="Neiman D."/>
            <person name="Pearson M."/>
            <person name="Priest M."/>
            <person name="Roberts A."/>
            <person name="Saif S."/>
            <person name="Shea T."/>
            <person name="Sisk P."/>
            <person name="Sykes S."/>
            <person name="Wortman J."/>
            <person name="Nusbaum C."/>
            <person name="Birren B."/>
        </authorList>
    </citation>
    <scope>NUCLEOTIDE SEQUENCE [LARGE SCALE GENOMIC DNA]</scope>
    <source>
        <strain evidence="6 7">UGT5.1</strain>
    </source>
</reference>
<feature type="domain" description="WW" evidence="4">
    <location>
        <begin position="241"/>
        <end position="268"/>
    </location>
</feature>
<keyword evidence="1" id="KW-0677">Repeat</keyword>
<evidence type="ECO:0000259" key="4">
    <source>
        <dbReference type="PROSITE" id="PS50020"/>
    </source>
</evidence>
<dbReference type="FunFam" id="3.30.70.330:FF:000383">
    <property type="entry name" value="Sex lethal, isoform D"/>
    <property type="match status" value="1"/>
</dbReference>
<dbReference type="InterPro" id="IPR001202">
    <property type="entry name" value="WW_dom"/>
</dbReference>
<dbReference type="EMBL" id="KE124535">
    <property type="protein sequence ID" value="EWC77064.1"/>
    <property type="molecule type" value="Genomic_DNA"/>
</dbReference>
<evidence type="ECO:0008006" key="8">
    <source>
        <dbReference type="Google" id="ProtNLM"/>
    </source>
</evidence>
<feature type="domain" description="WW" evidence="4">
    <location>
        <begin position="93"/>
        <end position="120"/>
    </location>
</feature>
<name>W7JQ76_PLAFA</name>
<dbReference type="InterPro" id="IPR000504">
    <property type="entry name" value="RRM_dom"/>
</dbReference>
<dbReference type="PROSITE" id="PS50102">
    <property type="entry name" value="RRM"/>
    <property type="match status" value="3"/>
</dbReference>
<dbReference type="SUPFAM" id="SSF54928">
    <property type="entry name" value="RNA-binding domain, RBD"/>
    <property type="match status" value="2"/>
</dbReference>
<feature type="domain" description="RRM" evidence="5">
    <location>
        <begin position="9"/>
        <end position="77"/>
    </location>
</feature>
<dbReference type="OrthoDB" id="410044at2759"/>
<proteinExistence type="predicted"/>
<dbReference type="PANTHER" id="PTHR24012">
    <property type="entry name" value="RNA BINDING PROTEIN"/>
    <property type="match status" value="1"/>
</dbReference>
<dbReference type="Gene3D" id="3.30.70.330">
    <property type="match status" value="3"/>
</dbReference>
<dbReference type="Pfam" id="PF00076">
    <property type="entry name" value="RRM_1"/>
    <property type="match status" value="3"/>
</dbReference>
<keyword evidence="2 3" id="KW-0694">RNA-binding</keyword>
<dbReference type="InterPro" id="IPR012677">
    <property type="entry name" value="Nucleotide-bd_a/b_plait_sf"/>
</dbReference>
<dbReference type="InterPro" id="IPR035979">
    <property type="entry name" value="RBD_domain_sf"/>
</dbReference>
<feature type="domain" description="RRM" evidence="5">
    <location>
        <begin position="288"/>
        <end position="365"/>
    </location>
</feature>
<dbReference type="CDD" id="cd00590">
    <property type="entry name" value="RRM_SF"/>
    <property type="match status" value="1"/>
</dbReference>
<dbReference type="SMART" id="SM00456">
    <property type="entry name" value="WW"/>
    <property type="match status" value="2"/>
</dbReference>
<dbReference type="Gene3D" id="2.20.70.10">
    <property type="match status" value="2"/>
</dbReference>
<dbReference type="GO" id="GO:0003729">
    <property type="term" value="F:mRNA binding"/>
    <property type="evidence" value="ECO:0007669"/>
    <property type="project" value="UniProtKB-ARBA"/>
</dbReference>
<feature type="non-terminal residue" evidence="6">
    <location>
        <position position="1"/>
    </location>
</feature>
<dbReference type="CDD" id="cd12362">
    <property type="entry name" value="RRM3_CELF1-6"/>
    <property type="match status" value="1"/>
</dbReference>
<feature type="domain" description="RRM" evidence="5">
    <location>
        <begin position="140"/>
        <end position="225"/>
    </location>
</feature>
<dbReference type="GO" id="GO:0005737">
    <property type="term" value="C:cytoplasm"/>
    <property type="evidence" value="ECO:0007669"/>
    <property type="project" value="UniProtKB-ARBA"/>
</dbReference>
<evidence type="ECO:0000259" key="5">
    <source>
        <dbReference type="PROSITE" id="PS50102"/>
    </source>
</evidence>
<accession>W7JQ76</accession>